<dbReference type="SUPFAM" id="SSF100950">
    <property type="entry name" value="NagB/RpiA/CoA transferase-like"/>
    <property type="match status" value="1"/>
</dbReference>
<evidence type="ECO:0000259" key="8">
    <source>
        <dbReference type="Pfam" id="PF01182"/>
    </source>
</evidence>
<evidence type="ECO:0000313" key="9">
    <source>
        <dbReference type="EMBL" id="GMA19534.1"/>
    </source>
</evidence>
<organism evidence="9 10">
    <name type="scientific">Arsenicicoccus piscis</name>
    <dbReference type="NCBI Taxonomy" id="673954"/>
    <lineage>
        <taxon>Bacteria</taxon>
        <taxon>Bacillati</taxon>
        <taxon>Actinomycetota</taxon>
        <taxon>Actinomycetes</taxon>
        <taxon>Micrococcales</taxon>
        <taxon>Intrasporangiaceae</taxon>
        <taxon>Arsenicicoccus</taxon>
    </lineage>
</organism>
<name>A0ABQ6HQ35_9MICO</name>
<evidence type="ECO:0000256" key="4">
    <source>
        <dbReference type="ARBA" id="ARBA00010662"/>
    </source>
</evidence>
<sequence>MTGQIIVHPSKESLAAASAARLITTVIDAQAERGEAHVVLTGGSMGSAILEALVATPAAEAIAWELVHLWWGDERFLPENDADRNATQAFQAGLAQLKRLGLDDSTIHQMAASDGPDGDDIEAAAQRYARALADEAAEGSTVPAFDVLMLGVGPDAHVASLFPGKDTLALTDVMTAAELDSPKPPPQRITLTYPAINAARQVWFLVSGEDKAAAVAAATGGASVSEAPAAGAHGTEATLWLIDESAAVGLPRGDDD</sequence>
<protein>
    <recommendedName>
        <fullName evidence="6 7">6-phosphogluconolactonase</fullName>
        <shortName evidence="7">6PGL</shortName>
        <ecNumber evidence="5 7">3.1.1.31</ecNumber>
    </recommendedName>
</protein>
<evidence type="ECO:0000256" key="3">
    <source>
        <dbReference type="ARBA" id="ARBA00004961"/>
    </source>
</evidence>
<evidence type="ECO:0000256" key="5">
    <source>
        <dbReference type="ARBA" id="ARBA00013198"/>
    </source>
</evidence>
<dbReference type="EMBL" id="BSUJ01000001">
    <property type="protein sequence ID" value="GMA19534.1"/>
    <property type="molecule type" value="Genomic_DNA"/>
</dbReference>
<dbReference type="InterPro" id="IPR039104">
    <property type="entry name" value="6PGL"/>
</dbReference>
<comment type="similarity">
    <text evidence="4 7">Belongs to the glucosamine/galactosamine-6-phosphate isomerase family. 6-phosphogluconolactonase subfamily.</text>
</comment>
<dbReference type="PANTHER" id="PTHR11054:SF0">
    <property type="entry name" value="6-PHOSPHOGLUCONOLACTONASE"/>
    <property type="match status" value="1"/>
</dbReference>
<dbReference type="Gene3D" id="3.40.50.1360">
    <property type="match status" value="1"/>
</dbReference>
<dbReference type="NCBIfam" id="TIGR01198">
    <property type="entry name" value="pgl"/>
    <property type="match status" value="1"/>
</dbReference>
<evidence type="ECO:0000256" key="2">
    <source>
        <dbReference type="ARBA" id="ARBA00002681"/>
    </source>
</evidence>
<gene>
    <name evidence="7 9" type="primary">pgl</name>
    <name evidence="9" type="ORF">GCM10025862_15550</name>
</gene>
<evidence type="ECO:0000256" key="6">
    <source>
        <dbReference type="ARBA" id="ARBA00020337"/>
    </source>
</evidence>
<accession>A0ABQ6HQ35</accession>
<comment type="catalytic activity">
    <reaction evidence="1 7">
        <text>6-phospho-D-glucono-1,5-lactone + H2O = 6-phospho-D-gluconate + H(+)</text>
        <dbReference type="Rhea" id="RHEA:12556"/>
        <dbReference type="ChEBI" id="CHEBI:15377"/>
        <dbReference type="ChEBI" id="CHEBI:15378"/>
        <dbReference type="ChEBI" id="CHEBI:57955"/>
        <dbReference type="ChEBI" id="CHEBI:58759"/>
        <dbReference type="EC" id="3.1.1.31"/>
    </reaction>
</comment>
<feature type="domain" description="Glucosamine/galactosamine-6-phosphate isomerase" evidence="8">
    <location>
        <begin position="10"/>
        <end position="240"/>
    </location>
</feature>
<proteinExistence type="inferred from homology"/>
<keyword evidence="10" id="KW-1185">Reference proteome</keyword>
<dbReference type="CDD" id="cd01400">
    <property type="entry name" value="6PGL"/>
    <property type="match status" value="1"/>
</dbReference>
<evidence type="ECO:0000256" key="1">
    <source>
        <dbReference type="ARBA" id="ARBA00000832"/>
    </source>
</evidence>
<evidence type="ECO:0000313" key="10">
    <source>
        <dbReference type="Proteomes" id="UP001157109"/>
    </source>
</evidence>
<dbReference type="InterPro" id="IPR037171">
    <property type="entry name" value="NagB/RpiA_transferase-like"/>
</dbReference>
<dbReference type="EC" id="3.1.1.31" evidence="5 7"/>
<dbReference type="Pfam" id="PF01182">
    <property type="entry name" value="Glucosamine_iso"/>
    <property type="match status" value="1"/>
</dbReference>
<reference evidence="10" key="1">
    <citation type="journal article" date="2019" name="Int. J. Syst. Evol. Microbiol.">
        <title>The Global Catalogue of Microorganisms (GCM) 10K type strain sequencing project: providing services to taxonomists for standard genome sequencing and annotation.</title>
        <authorList>
            <consortium name="The Broad Institute Genomics Platform"/>
            <consortium name="The Broad Institute Genome Sequencing Center for Infectious Disease"/>
            <person name="Wu L."/>
            <person name="Ma J."/>
        </authorList>
    </citation>
    <scope>NUCLEOTIDE SEQUENCE [LARGE SCALE GENOMIC DNA]</scope>
    <source>
        <strain evidence="10">NBRC 105830</strain>
    </source>
</reference>
<keyword evidence="7" id="KW-0378">Hydrolase</keyword>
<comment type="caution">
    <text evidence="9">The sequence shown here is derived from an EMBL/GenBank/DDBJ whole genome shotgun (WGS) entry which is preliminary data.</text>
</comment>
<dbReference type="PANTHER" id="PTHR11054">
    <property type="entry name" value="6-PHOSPHOGLUCONOLACTONASE"/>
    <property type="match status" value="1"/>
</dbReference>
<comment type="function">
    <text evidence="2 7">Hydrolysis of 6-phosphogluconolactone to 6-phosphogluconate.</text>
</comment>
<comment type="pathway">
    <text evidence="3 7">Carbohydrate degradation; pentose phosphate pathway; D-ribulose 5-phosphate from D-glucose 6-phosphate (oxidative stage): step 2/3.</text>
</comment>
<dbReference type="InterPro" id="IPR005900">
    <property type="entry name" value="6-phosphogluconolactonase_DevB"/>
</dbReference>
<dbReference type="InterPro" id="IPR006148">
    <property type="entry name" value="Glc/Gal-6P_isomerase"/>
</dbReference>
<evidence type="ECO:0000256" key="7">
    <source>
        <dbReference type="RuleBase" id="RU365095"/>
    </source>
</evidence>
<dbReference type="RefSeq" id="WP_241445128.1">
    <property type="nucleotide sequence ID" value="NZ_BSUJ01000001.1"/>
</dbReference>
<dbReference type="Proteomes" id="UP001157109">
    <property type="component" value="Unassembled WGS sequence"/>
</dbReference>